<sequence>MQVGSQGVGGARFTYGDLLEGRHKPSYATVYGSQGVGGARFTYGDLLEGRHKPSYATVPDYLVSGGRIENSGGTGGSILGTYYGSNGVLDINAAGGYPSESQQVYGSKSTGGRLSGSAGGLYSGDRGSTTSGSNQYGNYAKTAQTGAGGYGVFGPAGSGYIQGAGAYVADNEGAYVHGQYPGDSGDDGSYREGQYGNGGLYVSGEYGYKTGSEGAYAGSSGGRYSGSSSAGGKYSGSRVSGGQYSGSSIAGGKYSGSSVTGGSYAGSNGQYGKGEQYSGSDEAGYVSRGEYSANGPGKYFGAAAGYNQGVPSSTPYAGLSGQYDAGKYSAGSGEYVSSADQYIGGQYSGSSQYNGAADQYSGAKLYTGSPVVSTTATPFVSTQYNTAFCRKGKVQYGRKSPISYSTTTEKGSYASPSDAPAAYSTTVSPINTYSAGSNVYSGSDYSSGSRYQNYVQSNAGYSASQAYSGDEYLPPLESVPAYDVKKPCDHPAAPVPSAYAPAPAIPSQTFLSSGYEQVKYQTPYVFESSTPAPPDYNRQSFQFRPIVVQPLPEVSSFKDYFYSPAIVSYSTPAPKTYYPTSTPVPIVQYSSIAPPLYSGSLTGFPGHSQYTGGQAYVSGYAGPSFSQGYESQQYSGSYSAGSSEYNAGKSYVSTTPAPVPYSSFSSAKSTTATPVVASYSTPRPVSYGGASYSTTPAPGYPYSPSVGSYSPSPAPYSPSVISYSSTPAPYAPSGIPYSPSVSSYPAKSAPYSPSGSHYSPSPAPYSPSTVSYSTTPAPVVSYSSTPAPYSPSVVSYSSTPAPYPSYSPSVGSYSSGARYSPSVSSSPPAPYAPSGIPYSPSVSSYPAKPAPYSPSGSHYSPSPAPYSPSTVSYSTTPAPVVSYSSTPAPYSPSVVSYSSTPAPYPSYSPSVGSYSSGARYSPSVSSYSPTPAPYSPSVTSYSTPAPVASYSPSPSPISFVSYPSPKPVAYTPGPKVYAPSSTVAPAIVSYSTPAPKTYYPTSTPVPIVQYSSIAPPLYSGSLTGFPGHSQYTGGQAYVSGYAGPSFSQGYESQQYSGSYSAGSSEYNAGASAGKVQYGRKSPISYSTTTEKGSYASPSDAPAAYSTTVSPINTYSAGSNVYSGSDYSSGSRYQNYVQSNAGYSASQAYSGDEYLPPLESVPAYDVKKPCDHPAAPVPSAYAPAPAIPYQTFLSSGYEQVKYQTPYVFESSTPAPPDYNRQSFQFRPIVVQPLPEVSSFKDYFYSSVLPSSYSTPAPIAYSTTPAYISTVSPIQYSTPIKTYVSSTPAPPTAEYQYVSSYSTPKPFVSTTASPIYENSYVSSYSTPKPVSYTPAPVASTTSRPIVDYSFGSTYTPRPVTYAPTPYVSTTAAPIVYSTTASPVSYAATFESAKVYPTGPPSVPLSFASYSSPPVVYGPGNLQPIRTYQSTGSYDVQSYTATPKPCASNALDIADESKAAGAENLPDGTYVVGIKHQDKVVIVSRLSDFNPLLVEKLGATCDCQAQSQPIKVLRRRKILKSTTASPNELGSSGQYNSNSIETYNAHKIETASPDVDVVSYNTQAEAEKSEQFHASPKVTSKKIYSAKKSSVTSTTGNSIETYNAQKIETASPDVDVVSYNTQAEAEKSEQFHASPKVTSKKIYSAKKSSVTSTTEKSYESSEDKHSHDDKLSITEFGTIECKRAGLFRHPKHCNKFYQCNWDEWKKKYTLHEFKCPIHLAYDSNIGACNWPSKGPACSNDNLLV</sequence>
<dbReference type="RefSeq" id="XP_026685395.1">
    <property type="nucleotide sequence ID" value="XM_026829594.1"/>
</dbReference>
<proteinExistence type="predicted"/>
<feature type="domain" description="Chitin-binding type-2" evidence="1">
    <location>
        <begin position="1675"/>
        <end position="1736"/>
    </location>
</feature>
<keyword evidence="2" id="KW-1185">Reference proteome</keyword>
<accession>A0A3Q0JFD2</accession>
<dbReference type="STRING" id="121845.A0A3Q0JFD2"/>
<dbReference type="GO" id="GO:0008061">
    <property type="term" value="F:chitin binding"/>
    <property type="evidence" value="ECO:0007669"/>
    <property type="project" value="InterPro"/>
</dbReference>
<dbReference type="GeneID" id="103517538"/>
<evidence type="ECO:0000313" key="3">
    <source>
        <dbReference type="RefSeq" id="XP_026685395.1"/>
    </source>
</evidence>
<gene>
    <name evidence="3" type="primary">LOC103517538</name>
</gene>
<dbReference type="InterPro" id="IPR002557">
    <property type="entry name" value="Chitin-bd_dom"/>
</dbReference>
<dbReference type="InterPro" id="IPR036508">
    <property type="entry name" value="Chitin-bd_dom_sf"/>
</dbReference>
<dbReference type="GO" id="GO:0005576">
    <property type="term" value="C:extracellular region"/>
    <property type="evidence" value="ECO:0007669"/>
    <property type="project" value="InterPro"/>
</dbReference>
<evidence type="ECO:0000313" key="2">
    <source>
        <dbReference type="Proteomes" id="UP000079169"/>
    </source>
</evidence>
<dbReference type="PaxDb" id="121845-A0A3Q0JFD2"/>
<protein>
    <submittedName>
        <fullName evidence="3">LOW QUALITY PROTEIN: signaling mucin HKR1-like</fullName>
    </submittedName>
</protein>
<organism evidence="2 3">
    <name type="scientific">Diaphorina citri</name>
    <name type="common">Asian citrus psyllid</name>
    <dbReference type="NCBI Taxonomy" id="121845"/>
    <lineage>
        <taxon>Eukaryota</taxon>
        <taxon>Metazoa</taxon>
        <taxon>Ecdysozoa</taxon>
        <taxon>Arthropoda</taxon>
        <taxon>Hexapoda</taxon>
        <taxon>Insecta</taxon>
        <taxon>Pterygota</taxon>
        <taxon>Neoptera</taxon>
        <taxon>Paraneoptera</taxon>
        <taxon>Hemiptera</taxon>
        <taxon>Sternorrhyncha</taxon>
        <taxon>Psylloidea</taxon>
        <taxon>Psyllidae</taxon>
        <taxon>Diaphorininae</taxon>
        <taxon>Diaphorina</taxon>
    </lineage>
</organism>
<name>A0A3Q0JFD2_DIACI</name>
<reference evidence="3" key="1">
    <citation type="submission" date="2025-08" db="UniProtKB">
        <authorList>
            <consortium name="RefSeq"/>
        </authorList>
    </citation>
    <scope>IDENTIFICATION</scope>
</reference>
<dbReference type="Pfam" id="PF01607">
    <property type="entry name" value="CBM_14"/>
    <property type="match status" value="1"/>
</dbReference>
<dbReference type="SMART" id="SM00494">
    <property type="entry name" value="ChtBD2"/>
    <property type="match status" value="1"/>
</dbReference>
<dbReference type="KEGG" id="dci:103517538"/>
<dbReference type="Proteomes" id="UP000079169">
    <property type="component" value="Unplaced"/>
</dbReference>
<dbReference type="PROSITE" id="PS50940">
    <property type="entry name" value="CHIT_BIND_II"/>
    <property type="match status" value="1"/>
</dbReference>
<dbReference type="SUPFAM" id="SSF57625">
    <property type="entry name" value="Invertebrate chitin-binding proteins"/>
    <property type="match status" value="1"/>
</dbReference>
<dbReference type="Gene3D" id="2.170.140.10">
    <property type="entry name" value="Chitin binding domain"/>
    <property type="match status" value="1"/>
</dbReference>
<evidence type="ECO:0000259" key="1">
    <source>
        <dbReference type="PROSITE" id="PS50940"/>
    </source>
</evidence>